<dbReference type="CDD" id="cd19920">
    <property type="entry name" value="REC_PA4781-like"/>
    <property type="match status" value="1"/>
</dbReference>
<evidence type="ECO:0000259" key="7">
    <source>
        <dbReference type="PROSITE" id="PS50043"/>
    </source>
</evidence>
<gene>
    <name evidence="9" type="ORF">DM484_14645</name>
</gene>
<evidence type="ECO:0000313" key="9">
    <source>
        <dbReference type="EMBL" id="PZN77524.1"/>
    </source>
</evidence>
<evidence type="ECO:0000259" key="8">
    <source>
        <dbReference type="PROSITE" id="PS50110"/>
    </source>
</evidence>
<dbReference type="PROSITE" id="PS50043">
    <property type="entry name" value="HTH_LUXR_2"/>
    <property type="match status" value="1"/>
</dbReference>
<evidence type="ECO:0000256" key="3">
    <source>
        <dbReference type="ARBA" id="ARBA00023015"/>
    </source>
</evidence>
<dbReference type="SMART" id="SM00448">
    <property type="entry name" value="REC"/>
    <property type="match status" value="1"/>
</dbReference>
<feature type="modified residue" description="4-aspartylphosphate" evidence="6">
    <location>
        <position position="60"/>
    </location>
</feature>
<evidence type="ECO:0000256" key="5">
    <source>
        <dbReference type="ARBA" id="ARBA00023163"/>
    </source>
</evidence>
<protein>
    <submittedName>
        <fullName evidence="9">DNA-binding response regulator</fullName>
    </submittedName>
</protein>
<feature type="domain" description="Response regulatory" evidence="8">
    <location>
        <begin position="11"/>
        <end position="127"/>
    </location>
</feature>
<dbReference type="PANTHER" id="PTHR48111">
    <property type="entry name" value="REGULATOR OF RPOS"/>
    <property type="match status" value="1"/>
</dbReference>
<accession>A0A2W4SY25</accession>
<dbReference type="GO" id="GO:0000156">
    <property type="term" value="F:phosphorelay response regulator activity"/>
    <property type="evidence" value="ECO:0007669"/>
    <property type="project" value="TreeGrafter"/>
</dbReference>
<keyword evidence="3" id="KW-0805">Transcription regulation</keyword>
<keyword evidence="5" id="KW-0804">Transcription</keyword>
<dbReference type="PROSITE" id="PS50110">
    <property type="entry name" value="RESPONSE_REGULATORY"/>
    <property type="match status" value="1"/>
</dbReference>
<dbReference type="InterPro" id="IPR036388">
    <property type="entry name" value="WH-like_DNA-bd_sf"/>
</dbReference>
<dbReference type="Proteomes" id="UP000249396">
    <property type="component" value="Unassembled WGS sequence"/>
</dbReference>
<dbReference type="Pfam" id="PF00072">
    <property type="entry name" value="Response_reg"/>
    <property type="match status" value="1"/>
</dbReference>
<comment type="caution">
    <text evidence="9">The sequence shown here is derived from an EMBL/GenBank/DDBJ whole genome shotgun (WGS) entry which is preliminary data.</text>
</comment>
<dbReference type="SUPFAM" id="SSF52172">
    <property type="entry name" value="CheY-like"/>
    <property type="match status" value="1"/>
</dbReference>
<dbReference type="Gene3D" id="3.40.50.2300">
    <property type="match status" value="1"/>
</dbReference>
<keyword evidence="4 9" id="KW-0238">DNA-binding</keyword>
<reference evidence="9 10" key="1">
    <citation type="journal article" date="2018" name="Aquat. Microb. Ecol.">
        <title>Gammaproteobacterial methanotrophs dominate.</title>
        <authorList>
            <person name="Rissanen A.J."/>
            <person name="Saarenheimo J."/>
            <person name="Tiirola M."/>
            <person name="Peura S."/>
            <person name="Aalto S.L."/>
            <person name="Karvinen A."/>
            <person name="Nykanen H."/>
        </authorList>
    </citation>
    <scope>NUCLEOTIDE SEQUENCE [LARGE SCALE GENOMIC DNA]</scope>
    <source>
        <strain evidence="9">AMbin10</strain>
    </source>
</reference>
<evidence type="ECO:0000256" key="4">
    <source>
        <dbReference type="ARBA" id="ARBA00023125"/>
    </source>
</evidence>
<dbReference type="SMART" id="SM00421">
    <property type="entry name" value="HTH_LUXR"/>
    <property type="match status" value="1"/>
</dbReference>
<dbReference type="InterPro" id="IPR039420">
    <property type="entry name" value="WalR-like"/>
</dbReference>
<name>A0A2W4SY25_9GAMM</name>
<dbReference type="CDD" id="cd06170">
    <property type="entry name" value="LuxR_C_like"/>
    <property type="match status" value="1"/>
</dbReference>
<dbReference type="Pfam" id="PF00196">
    <property type="entry name" value="GerE"/>
    <property type="match status" value="1"/>
</dbReference>
<dbReference type="GO" id="GO:0032993">
    <property type="term" value="C:protein-DNA complex"/>
    <property type="evidence" value="ECO:0007669"/>
    <property type="project" value="TreeGrafter"/>
</dbReference>
<dbReference type="InterPro" id="IPR016032">
    <property type="entry name" value="Sig_transdc_resp-reg_C-effctor"/>
</dbReference>
<evidence type="ECO:0000256" key="2">
    <source>
        <dbReference type="ARBA" id="ARBA00023012"/>
    </source>
</evidence>
<dbReference type="InterPro" id="IPR011006">
    <property type="entry name" value="CheY-like_superfamily"/>
</dbReference>
<dbReference type="GO" id="GO:0000976">
    <property type="term" value="F:transcription cis-regulatory region binding"/>
    <property type="evidence" value="ECO:0007669"/>
    <property type="project" value="TreeGrafter"/>
</dbReference>
<dbReference type="EMBL" id="QJPH01000334">
    <property type="protein sequence ID" value="PZN77524.1"/>
    <property type="molecule type" value="Genomic_DNA"/>
</dbReference>
<dbReference type="PANTHER" id="PTHR48111:SF1">
    <property type="entry name" value="TWO-COMPONENT RESPONSE REGULATOR ORR33"/>
    <property type="match status" value="1"/>
</dbReference>
<sequence>MNAKLLESQGTVLIVDDAPGNLALLSDALEDAGYRVLVATDGYSALEQLQYVAPDIILLDGMMPGLDGFETCRMIKANPKTQAIPILFMTALGELDDLLRGFDEGAVDYIVKPFRHEEVLARVKTHLNQARLVRRTEQALANSGLAALAINRSAQITWLTPSASAWLAEVADTINANDKEMPILPKPLLSWTLLFIQAKSPLESDNFTFNHGGCVLSASISPCHDRREFLIFLQNQPGDWDLESLKGSLGLTFKEAEVLMWISRGKTNREIGLILGNSPRTVNKHMEHIFEKLGVATRSAAIALVVEKVLTINNPKRKA</sequence>
<dbReference type="GO" id="GO:0005829">
    <property type="term" value="C:cytosol"/>
    <property type="evidence" value="ECO:0007669"/>
    <property type="project" value="TreeGrafter"/>
</dbReference>
<keyword evidence="1 6" id="KW-0597">Phosphoprotein</keyword>
<dbReference type="AlphaFoldDB" id="A0A2W4SY25"/>
<dbReference type="GO" id="GO:0006355">
    <property type="term" value="P:regulation of DNA-templated transcription"/>
    <property type="evidence" value="ECO:0007669"/>
    <property type="project" value="InterPro"/>
</dbReference>
<dbReference type="Gene3D" id="1.10.10.10">
    <property type="entry name" value="Winged helix-like DNA-binding domain superfamily/Winged helix DNA-binding domain"/>
    <property type="match status" value="1"/>
</dbReference>
<organism evidence="9 10">
    <name type="scientific">Candidatus Methylumidiphilus alinenensis</name>
    <dbReference type="NCBI Taxonomy" id="2202197"/>
    <lineage>
        <taxon>Bacteria</taxon>
        <taxon>Pseudomonadati</taxon>
        <taxon>Pseudomonadota</taxon>
        <taxon>Gammaproteobacteria</taxon>
        <taxon>Methylococcales</taxon>
        <taxon>Candidatus Methylumidiphilus</taxon>
    </lineage>
</organism>
<dbReference type="PRINTS" id="PR00038">
    <property type="entry name" value="HTHLUXR"/>
</dbReference>
<evidence type="ECO:0000313" key="10">
    <source>
        <dbReference type="Proteomes" id="UP000249396"/>
    </source>
</evidence>
<dbReference type="InterPro" id="IPR001789">
    <property type="entry name" value="Sig_transdc_resp-reg_receiver"/>
</dbReference>
<proteinExistence type="predicted"/>
<keyword evidence="2" id="KW-0902">Two-component regulatory system</keyword>
<feature type="domain" description="HTH luxR-type" evidence="7">
    <location>
        <begin position="244"/>
        <end position="309"/>
    </location>
</feature>
<dbReference type="InterPro" id="IPR000792">
    <property type="entry name" value="Tscrpt_reg_LuxR_C"/>
</dbReference>
<dbReference type="SUPFAM" id="SSF46894">
    <property type="entry name" value="C-terminal effector domain of the bipartite response regulators"/>
    <property type="match status" value="1"/>
</dbReference>
<evidence type="ECO:0000256" key="6">
    <source>
        <dbReference type="PROSITE-ProRule" id="PRU00169"/>
    </source>
</evidence>
<evidence type="ECO:0000256" key="1">
    <source>
        <dbReference type="ARBA" id="ARBA00022553"/>
    </source>
</evidence>